<evidence type="ECO:0000256" key="3">
    <source>
        <dbReference type="ARBA" id="ARBA00022544"/>
    </source>
</evidence>
<keyword evidence="4" id="KW-0732">Signal</keyword>
<reference evidence="10 11" key="1">
    <citation type="submission" date="2021-07" db="EMBL/GenBank/DDBJ databases">
        <title>Paenibacillus radiodurans sp. nov., isolated from the southeastern edge of Tengger Desert.</title>
        <authorList>
            <person name="Zhang G."/>
        </authorList>
    </citation>
    <scope>NUCLEOTIDE SEQUENCE [LARGE SCALE GENOMIC DNA]</scope>
    <source>
        <strain evidence="10 11">CCM 7311</strain>
    </source>
</reference>
<organism evidence="10 11">
    <name type="scientific">Paenibacillus sepulcri</name>
    <dbReference type="NCBI Taxonomy" id="359917"/>
    <lineage>
        <taxon>Bacteria</taxon>
        <taxon>Bacillati</taxon>
        <taxon>Bacillota</taxon>
        <taxon>Bacilli</taxon>
        <taxon>Bacillales</taxon>
        <taxon>Paenibacillaceae</taxon>
        <taxon>Paenibacillus</taxon>
    </lineage>
</organism>
<keyword evidence="3" id="KW-0309">Germination</keyword>
<dbReference type="Pfam" id="PF25198">
    <property type="entry name" value="Spore_GerAC_N"/>
    <property type="match status" value="1"/>
</dbReference>
<evidence type="ECO:0000259" key="9">
    <source>
        <dbReference type="Pfam" id="PF25198"/>
    </source>
</evidence>
<sequence>MRLSRAVAISLSCLVMLQGCRSDYKDIDRRQFVVTMGLDKDEEEGEFHMTLRGAIPQSQNPGSVTSADTFESYETSAASIGQAIQQITQQFFLEPDYSHLKGVIFSEELARSDNILQYIDFFIRRRDFQDLAMVAIAENAEEIINLHQKGERTAGDNLFMKFGEGVNTEYTPAIELQEIYKYSLTPGLTYYCPILHVEKNKITSGATALFDRNNRMIIKLDGEETKYFNLLRRGLERGFIVLGPEQQNGLGIRRGKADFHIKKQKNALVCDVHVQVEASIEDSDQSDYTPADLKQMAEKKLNADISGLLLKMQANQVDPLFIGLKYWSMSSGFKLDRDWLAEIYPDMKIQVHSDVTITRTGTLRWSNTGQQTK</sequence>
<dbReference type="NCBIfam" id="TIGR02887">
    <property type="entry name" value="spore_ger_x_C"/>
    <property type="match status" value="1"/>
</dbReference>
<dbReference type="Gene3D" id="3.30.300.210">
    <property type="entry name" value="Nutrient germinant receptor protein C, domain 3"/>
    <property type="match status" value="1"/>
</dbReference>
<gene>
    <name evidence="10" type="ORF">K0U00_06685</name>
</gene>
<feature type="domain" description="Spore germination GerAC-like C-terminal" evidence="8">
    <location>
        <begin position="207"/>
        <end position="361"/>
    </location>
</feature>
<dbReference type="InterPro" id="IPR057336">
    <property type="entry name" value="GerAC_N"/>
</dbReference>
<keyword evidence="11" id="KW-1185">Reference proteome</keyword>
<evidence type="ECO:0000256" key="5">
    <source>
        <dbReference type="ARBA" id="ARBA00023136"/>
    </source>
</evidence>
<dbReference type="InterPro" id="IPR038501">
    <property type="entry name" value="Spore_GerAC_C_sf"/>
</dbReference>
<dbReference type="RefSeq" id="WP_210044915.1">
    <property type="nucleotide sequence ID" value="NZ_JBHLVU010000024.1"/>
</dbReference>
<keyword evidence="7" id="KW-0449">Lipoprotein</keyword>
<dbReference type="PANTHER" id="PTHR35789">
    <property type="entry name" value="SPORE GERMINATION PROTEIN B3"/>
    <property type="match status" value="1"/>
</dbReference>
<comment type="subcellular location">
    <subcellularLocation>
        <location evidence="1">Membrane</location>
        <topology evidence="1">Lipid-anchor</topology>
    </subcellularLocation>
</comment>
<dbReference type="InterPro" id="IPR008844">
    <property type="entry name" value="Spore_GerAC-like"/>
</dbReference>
<evidence type="ECO:0000256" key="7">
    <source>
        <dbReference type="ARBA" id="ARBA00023288"/>
    </source>
</evidence>
<dbReference type="InterPro" id="IPR046953">
    <property type="entry name" value="Spore_GerAC-like_C"/>
</dbReference>
<dbReference type="PROSITE" id="PS51257">
    <property type="entry name" value="PROKAR_LIPOPROTEIN"/>
    <property type="match status" value="1"/>
</dbReference>
<protein>
    <submittedName>
        <fullName evidence="10">Ger(X)C family spore germination protein</fullName>
    </submittedName>
</protein>
<keyword evidence="6" id="KW-0564">Palmitate</keyword>
<comment type="similarity">
    <text evidence="2">Belongs to the GerABKC lipoprotein family.</text>
</comment>
<evidence type="ECO:0000256" key="4">
    <source>
        <dbReference type="ARBA" id="ARBA00022729"/>
    </source>
</evidence>
<comment type="caution">
    <text evidence="10">The sequence shown here is derived from an EMBL/GenBank/DDBJ whole genome shotgun (WGS) entry which is preliminary data.</text>
</comment>
<evidence type="ECO:0000256" key="2">
    <source>
        <dbReference type="ARBA" id="ARBA00007886"/>
    </source>
</evidence>
<evidence type="ECO:0000256" key="1">
    <source>
        <dbReference type="ARBA" id="ARBA00004635"/>
    </source>
</evidence>
<proteinExistence type="inferred from homology"/>
<evidence type="ECO:0000259" key="8">
    <source>
        <dbReference type="Pfam" id="PF05504"/>
    </source>
</evidence>
<name>A0ABS7BZ18_9BACL</name>
<keyword evidence="5" id="KW-0472">Membrane</keyword>
<accession>A0ABS7BZ18</accession>
<dbReference type="Proteomes" id="UP001519887">
    <property type="component" value="Unassembled WGS sequence"/>
</dbReference>
<evidence type="ECO:0000313" key="11">
    <source>
        <dbReference type="Proteomes" id="UP001519887"/>
    </source>
</evidence>
<dbReference type="EMBL" id="JAHZIK010000107">
    <property type="protein sequence ID" value="MBW7453721.1"/>
    <property type="molecule type" value="Genomic_DNA"/>
</dbReference>
<dbReference type="Pfam" id="PF05504">
    <property type="entry name" value="Spore_GerAC"/>
    <property type="match status" value="1"/>
</dbReference>
<feature type="domain" description="Spore germination protein N-terminal" evidence="9">
    <location>
        <begin position="23"/>
        <end position="196"/>
    </location>
</feature>
<evidence type="ECO:0000313" key="10">
    <source>
        <dbReference type="EMBL" id="MBW7453721.1"/>
    </source>
</evidence>
<dbReference type="PANTHER" id="PTHR35789:SF1">
    <property type="entry name" value="SPORE GERMINATION PROTEIN B3"/>
    <property type="match status" value="1"/>
</dbReference>
<evidence type="ECO:0000256" key="6">
    <source>
        <dbReference type="ARBA" id="ARBA00023139"/>
    </source>
</evidence>